<organism evidence="2 3">
    <name type="scientific">Ameca splendens</name>
    <dbReference type="NCBI Taxonomy" id="208324"/>
    <lineage>
        <taxon>Eukaryota</taxon>
        <taxon>Metazoa</taxon>
        <taxon>Chordata</taxon>
        <taxon>Craniata</taxon>
        <taxon>Vertebrata</taxon>
        <taxon>Euteleostomi</taxon>
        <taxon>Actinopterygii</taxon>
        <taxon>Neopterygii</taxon>
        <taxon>Teleostei</taxon>
        <taxon>Neoteleostei</taxon>
        <taxon>Acanthomorphata</taxon>
        <taxon>Ovalentaria</taxon>
        <taxon>Atherinomorphae</taxon>
        <taxon>Cyprinodontiformes</taxon>
        <taxon>Goodeidae</taxon>
        <taxon>Ameca</taxon>
    </lineage>
</organism>
<evidence type="ECO:0000256" key="1">
    <source>
        <dbReference type="SAM" id="MobiDB-lite"/>
    </source>
</evidence>
<reference evidence="2 3" key="1">
    <citation type="submission" date="2021-06" db="EMBL/GenBank/DDBJ databases">
        <authorList>
            <person name="Palmer J.M."/>
        </authorList>
    </citation>
    <scope>NUCLEOTIDE SEQUENCE [LARGE SCALE GENOMIC DNA]</scope>
    <source>
        <strain evidence="2 3">AS_MEX2019</strain>
        <tissue evidence="2">Muscle</tissue>
    </source>
</reference>
<protein>
    <submittedName>
        <fullName evidence="2">Uncharacterized protein</fullName>
    </submittedName>
</protein>
<evidence type="ECO:0000313" key="3">
    <source>
        <dbReference type="Proteomes" id="UP001469553"/>
    </source>
</evidence>
<comment type="caution">
    <text evidence="2">The sequence shown here is derived from an EMBL/GenBank/DDBJ whole genome shotgun (WGS) entry which is preliminary data.</text>
</comment>
<gene>
    <name evidence="2" type="ORF">AMECASPLE_016116</name>
</gene>
<dbReference type="Proteomes" id="UP001469553">
    <property type="component" value="Unassembled WGS sequence"/>
</dbReference>
<feature type="region of interest" description="Disordered" evidence="1">
    <location>
        <begin position="1"/>
        <end position="34"/>
    </location>
</feature>
<evidence type="ECO:0000313" key="2">
    <source>
        <dbReference type="EMBL" id="MEQ2291748.1"/>
    </source>
</evidence>
<sequence>MNLPQSKDLPRPTGSHSRILPRSPCPACPPSNTTHRLEEPARTACQSANLSFCGLLTSPSFNRLNKMRRFLNGFLT</sequence>
<dbReference type="EMBL" id="JAHRIP010029376">
    <property type="protein sequence ID" value="MEQ2291748.1"/>
    <property type="molecule type" value="Genomic_DNA"/>
</dbReference>
<accession>A0ABV0YD55</accession>
<proteinExistence type="predicted"/>
<keyword evidence="3" id="KW-1185">Reference proteome</keyword>
<name>A0ABV0YD55_9TELE</name>